<gene>
    <name evidence="10" type="ORF">ACFSX4_00445</name>
</gene>
<evidence type="ECO:0000256" key="5">
    <source>
        <dbReference type="ARBA" id="ARBA00022833"/>
    </source>
</evidence>
<dbReference type="EC" id="6.3.4.20" evidence="8"/>
<dbReference type="PANTHER" id="PTHR42914:SF1">
    <property type="entry name" value="7-CYANO-7-DEAZAGUANINE SYNTHASE"/>
    <property type="match status" value="1"/>
</dbReference>
<dbReference type="EMBL" id="JBHUOQ010000001">
    <property type="protein sequence ID" value="MFD2828914.1"/>
    <property type="molecule type" value="Genomic_DNA"/>
</dbReference>
<dbReference type="RefSeq" id="WP_377770440.1">
    <property type="nucleotide sequence ID" value="NZ_JBHUOQ010000001.1"/>
</dbReference>
<dbReference type="PANTHER" id="PTHR42914">
    <property type="entry name" value="7-CYANO-7-DEAZAGUANINE SYNTHASE"/>
    <property type="match status" value="1"/>
</dbReference>
<evidence type="ECO:0000256" key="9">
    <source>
        <dbReference type="ARBA" id="ARBA00047890"/>
    </source>
</evidence>
<evidence type="ECO:0000256" key="2">
    <source>
        <dbReference type="ARBA" id="ARBA00022598"/>
    </source>
</evidence>
<keyword evidence="5" id="KW-0862">Zinc</keyword>
<dbReference type="Proteomes" id="UP001597519">
    <property type="component" value="Unassembled WGS sequence"/>
</dbReference>
<dbReference type="InterPro" id="IPR014729">
    <property type="entry name" value="Rossmann-like_a/b/a_fold"/>
</dbReference>
<dbReference type="SUPFAM" id="SSF52402">
    <property type="entry name" value="Adenine nucleotide alpha hydrolases-like"/>
    <property type="match status" value="1"/>
</dbReference>
<evidence type="ECO:0000313" key="10">
    <source>
        <dbReference type="EMBL" id="MFD2828914.1"/>
    </source>
</evidence>
<evidence type="ECO:0000256" key="1">
    <source>
        <dbReference type="ARBA" id="ARBA00005061"/>
    </source>
</evidence>
<evidence type="ECO:0000256" key="4">
    <source>
        <dbReference type="ARBA" id="ARBA00022741"/>
    </source>
</evidence>
<sequence>MKKALVLLSGGPDSAALVHWANEKGYDVSTLNFNLGDSKSKARVHAAESISKRITDSAYYVDLKTTKNISPSVLVTLAADYALKINADKLFYGIHKNDTVNKEGISYFNNTLSETISLKAGKNFHVEAPFLYYSQSEVLNLGEYLDTDFSETWSCKNRTDSHCGYCDSCVERIKHFSEAGVTDDTNYHLEKTLFFYR</sequence>
<comment type="caution">
    <text evidence="10">The sequence shown here is derived from an EMBL/GenBank/DDBJ whole genome shotgun (WGS) entry which is preliminary data.</text>
</comment>
<proteinExistence type="inferred from homology"/>
<comment type="similarity">
    <text evidence="7">Belongs to the QueC family.</text>
</comment>
<dbReference type="Gene3D" id="3.40.50.620">
    <property type="entry name" value="HUPs"/>
    <property type="match status" value="2"/>
</dbReference>
<evidence type="ECO:0000313" key="11">
    <source>
        <dbReference type="Proteomes" id="UP001597519"/>
    </source>
</evidence>
<evidence type="ECO:0000256" key="8">
    <source>
        <dbReference type="ARBA" id="ARBA00039149"/>
    </source>
</evidence>
<evidence type="ECO:0000256" key="7">
    <source>
        <dbReference type="ARBA" id="ARBA00037993"/>
    </source>
</evidence>
<keyword evidence="4" id="KW-0547">Nucleotide-binding</keyword>
<accession>A0ABW5WUB5</accession>
<dbReference type="InterPro" id="IPR018317">
    <property type="entry name" value="QueC"/>
</dbReference>
<keyword evidence="6" id="KW-0067">ATP-binding</keyword>
<comment type="pathway">
    <text evidence="1">Purine metabolism; 7-cyano-7-deazaguanine biosynthesis.</text>
</comment>
<organism evidence="10 11">
    <name type="scientific">Corticicoccus populi</name>
    <dbReference type="NCBI Taxonomy" id="1812821"/>
    <lineage>
        <taxon>Bacteria</taxon>
        <taxon>Bacillati</taxon>
        <taxon>Bacillota</taxon>
        <taxon>Bacilli</taxon>
        <taxon>Bacillales</taxon>
        <taxon>Staphylococcaceae</taxon>
        <taxon>Corticicoccus</taxon>
    </lineage>
</organism>
<comment type="catalytic activity">
    <reaction evidence="9">
        <text>7-carboxy-7-carbaguanine + NH4(+) + 2 ATP = 7-cyano-7-carbaguanine + 2 AMP + 2 diphosphate + 2 H(+)</text>
        <dbReference type="Rhea" id="RHEA:27982"/>
        <dbReference type="ChEBI" id="CHEBI:15378"/>
        <dbReference type="ChEBI" id="CHEBI:28938"/>
        <dbReference type="ChEBI" id="CHEBI:30616"/>
        <dbReference type="ChEBI" id="CHEBI:33019"/>
        <dbReference type="ChEBI" id="CHEBI:45075"/>
        <dbReference type="ChEBI" id="CHEBI:61036"/>
        <dbReference type="ChEBI" id="CHEBI:456215"/>
        <dbReference type="EC" id="6.3.4.20"/>
    </reaction>
</comment>
<evidence type="ECO:0000256" key="6">
    <source>
        <dbReference type="ARBA" id="ARBA00022840"/>
    </source>
</evidence>
<keyword evidence="3" id="KW-0479">Metal-binding</keyword>
<keyword evidence="11" id="KW-1185">Reference proteome</keyword>
<evidence type="ECO:0000256" key="3">
    <source>
        <dbReference type="ARBA" id="ARBA00022723"/>
    </source>
</evidence>
<reference evidence="11" key="1">
    <citation type="journal article" date="2019" name="Int. J. Syst. Evol. Microbiol.">
        <title>The Global Catalogue of Microorganisms (GCM) 10K type strain sequencing project: providing services to taxonomists for standard genome sequencing and annotation.</title>
        <authorList>
            <consortium name="The Broad Institute Genomics Platform"/>
            <consortium name="The Broad Institute Genome Sequencing Center for Infectious Disease"/>
            <person name="Wu L."/>
            <person name="Ma J."/>
        </authorList>
    </citation>
    <scope>NUCLEOTIDE SEQUENCE [LARGE SCALE GENOMIC DNA]</scope>
    <source>
        <strain evidence="11">KCTC 33575</strain>
    </source>
</reference>
<name>A0ABW5WUB5_9STAP</name>
<keyword evidence="2" id="KW-0436">Ligase</keyword>
<protein>
    <recommendedName>
        <fullName evidence="8">7-cyano-7-deazaguanine synthase</fullName>
        <ecNumber evidence="8">6.3.4.20</ecNumber>
    </recommendedName>
</protein>
<dbReference type="Pfam" id="PF06508">
    <property type="entry name" value="QueC"/>
    <property type="match status" value="1"/>
</dbReference>